<evidence type="ECO:0000256" key="20">
    <source>
        <dbReference type="RuleBase" id="RU367041"/>
    </source>
</evidence>
<organism evidence="25 26">
    <name type="scientific">Peronospora belbahrii</name>
    <dbReference type="NCBI Taxonomy" id="622444"/>
    <lineage>
        <taxon>Eukaryota</taxon>
        <taxon>Sar</taxon>
        <taxon>Stramenopiles</taxon>
        <taxon>Oomycota</taxon>
        <taxon>Peronosporomycetes</taxon>
        <taxon>Peronosporales</taxon>
        <taxon>Peronosporaceae</taxon>
        <taxon>Peronospora</taxon>
    </lineage>
</organism>
<evidence type="ECO:0000313" key="26">
    <source>
        <dbReference type="Proteomes" id="UP001160483"/>
    </source>
</evidence>
<dbReference type="InterPro" id="IPR014808">
    <property type="entry name" value="DNA_replication_fac_Dna2_N"/>
</dbReference>
<dbReference type="InterPro" id="IPR041679">
    <property type="entry name" value="DNA2/NAM7-like_C"/>
</dbReference>
<dbReference type="FunFam" id="3.40.50.300:FF:000721">
    <property type="entry name" value="DNA replication ATP-dependent helicase/nuclease DNA2"/>
    <property type="match status" value="1"/>
</dbReference>
<evidence type="ECO:0000259" key="23">
    <source>
        <dbReference type="Pfam" id="PF13086"/>
    </source>
</evidence>
<dbReference type="Gene3D" id="3.90.320.10">
    <property type="match status" value="1"/>
</dbReference>
<keyword evidence="16 20" id="KW-0234">DNA repair</keyword>
<dbReference type="EC" id="3.1.-.-" evidence="20"/>
<name>A0AAU9L5T7_9STRA</name>
<dbReference type="GO" id="GO:0005524">
    <property type="term" value="F:ATP binding"/>
    <property type="evidence" value="ECO:0007669"/>
    <property type="project" value="UniProtKB-UniRule"/>
</dbReference>
<keyword evidence="20" id="KW-0158">Chromosome</keyword>
<keyword evidence="5 20" id="KW-0540">Nuclease</keyword>
<evidence type="ECO:0000256" key="3">
    <source>
        <dbReference type="ARBA" id="ARBA00022485"/>
    </source>
</evidence>
<dbReference type="GO" id="GO:0033567">
    <property type="term" value="P:DNA replication, Okazaki fragment processing"/>
    <property type="evidence" value="ECO:0007669"/>
    <property type="project" value="UniProtKB-UniRule"/>
</dbReference>
<dbReference type="PANTHER" id="PTHR10887">
    <property type="entry name" value="DNA2/NAM7 HELICASE FAMILY"/>
    <property type="match status" value="1"/>
</dbReference>
<evidence type="ECO:0000256" key="2">
    <source>
        <dbReference type="ARBA" id="ARBA00007913"/>
    </source>
</evidence>
<keyword evidence="4 20" id="KW-0235">DNA replication</keyword>
<accession>A0AAU9L5T7</accession>
<dbReference type="GO" id="GO:0005737">
    <property type="term" value="C:cytoplasm"/>
    <property type="evidence" value="ECO:0007669"/>
    <property type="project" value="TreeGrafter"/>
</dbReference>
<evidence type="ECO:0000256" key="17">
    <source>
        <dbReference type="ARBA" id="ARBA00023242"/>
    </source>
</evidence>
<reference evidence="25" key="1">
    <citation type="submission" date="2021-11" db="EMBL/GenBank/DDBJ databases">
        <authorList>
            <person name="Islam A."/>
            <person name="Islam S."/>
            <person name="Flora M.S."/>
            <person name="Rahman M."/>
            <person name="Ziaur R.M."/>
            <person name="Epstein J.H."/>
            <person name="Hassan M."/>
            <person name="Klassen M."/>
            <person name="Woodard K."/>
            <person name="Webb A."/>
            <person name="Webby R.J."/>
            <person name="El Zowalaty M.E."/>
        </authorList>
    </citation>
    <scope>NUCLEOTIDE SEQUENCE</scope>
    <source>
        <strain evidence="25">Pbs3</strain>
    </source>
</reference>
<dbReference type="InterPro" id="IPR027417">
    <property type="entry name" value="P-loop_NTPase"/>
</dbReference>
<dbReference type="GO" id="GO:0017116">
    <property type="term" value="F:single-stranded DNA helicase activity"/>
    <property type="evidence" value="ECO:0007669"/>
    <property type="project" value="UniProtKB-UniRule"/>
</dbReference>
<sequence length="1560" mass="173378">MDKSSHTLKSKRRRQEWTSTRRTRRKNSILSCTNVSISGNTESQIVWRDSPADKQIKVSGTGKIAVRREMQGFVGRLERASQQSSPFSSDEDKKLERREWIRTRRKQTEGEKAISRYTVLTGFLEQEEGDDGTLDGQRTSTGAKIRRSIERGESQDELFSVLDKMEQKYASSDVKRVLIASKTTSFDPKEHHYQHLKTPPIAVSSSQTDTMNLTLSAAPTYSLTDAQSVRSVRTQEADKTHKVTTSRDGVSAVVATEEQEAIKMPVKSTVVEADAFDDLTDESWALLDQLQSQRAPVEVTQSSQMELVASQNCALTPRPVPSAAPNELTRPPLMPSTNISASMVRPMHGGQLLHPTENYKRFLILEVDRDVVNRSLLLRLLDDEDVQLEAILSDDWYDVVVKAGDTINIIFTEQDSAEFFSQGGCEGHVDRQLLRIQVDNTHNIVVVHPDILVSPTRVTASFGCLRRAVLQETLAVSRPTNEKAFLGTLKHDLFERALLNDLYSAERLLEAAERIVKSNTLGLVECGLNEEKALSELQNVIEDYRSWINGAIVGSGTLIDGTSSQNASKVCVSRVLATEEMMWSTKWGLKGATDASVAGTIVGLRNGKESDESVGTEVVLPLELKTGSKKYAGVEHHGQVILYTLLLNERYRQRCQEGLLIYVSPIETNRITAMTTHVRGLIMARNNFASALAKAKAVGSSTSAQALPPMIRNRTDCERCFQVDECVLHHAATENGTEESSGLDELFTAKTKHLGEADLNYFKHWSRLIDLEQQHAEKNLRALWLQVGLKRELAQESTTCLAHLKLVSDTPALSESGAKRTLRFVRDRRKRKDIDLESGCKSNLQPTSFAGVHFRVNDRVILSAESLDGKSLLVHVSRATVCKIEYGLVTIEARQCIPSIVISGQSTVGKEYTWRLDKDTIMSGLRRAKENLVRLFIGPSPEMISAGTALMSRPELHVRMASMAFVEGMSDDDTIGVGDTRRRNLIVHLTRPHFIPSQVTDLVTQRCQGCATDDYDGSVAALGQALLDTFFELNIDQQQAVQRVLSSLDYALVLGMPGTGKTATIAFTVRVLLFLGFSVLVTSYTHSAVDNLLLKLLAYEVPMLRIGNTAQVHPQIANFTLDRQAEREGITSVQTMEAKLINAQLVGCTCLSVNSHVLFTKRRFDYCIVDEATQITQPIALSALRCADTFVLVGDHYQLPPLVANAQARKEGMDVSLFRRLAEAHPQATQQLSYQYRMNKDIMLLANRLVYDNKLKCGSFEVASNHLDITWQRQDTIEEHLMWPIQMLTKKQGVVFLNTDTMGGVTVESLGAALMGTNGRRRMENIVEAQLVAGLVELLVLGSVPAEEIAIISPFRSQVALIRQHLTGVAAFRRAGAFDWIHLIEVSTIDKYQGKDKDVILVSFVRCNEEKHVGELLTDWRRINVALTRAKQKLLLVGSKSTLSGGSALFHVLSSVTQQQDWEYKLLHNSVETLRQLAVHVATSVEPDPEQGAMSKSHVRSTSEKNVSVSILQRSASSNNGDIESLVPDVSNVPKMRPHQRPCPAQLKPVSRDIFGEISR</sequence>
<evidence type="ECO:0000256" key="1">
    <source>
        <dbReference type="ARBA" id="ARBA00001966"/>
    </source>
</evidence>
<keyword evidence="12 20" id="KW-0067">ATP-binding</keyword>
<comment type="cofactor">
    <cofactor evidence="1">
        <name>[4Fe-4S] cluster</name>
        <dbReference type="ChEBI" id="CHEBI:49883"/>
    </cofactor>
</comment>
<dbReference type="CDD" id="cd18041">
    <property type="entry name" value="DEXXQc_DNA2"/>
    <property type="match status" value="1"/>
</dbReference>
<dbReference type="Pfam" id="PF08696">
    <property type="entry name" value="Dna2"/>
    <property type="match status" value="1"/>
</dbReference>
<keyword evidence="17 20" id="KW-0539">Nucleus</keyword>
<dbReference type="GO" id="GO:0006281">
    <property type="term" value="P:DNA repair"/>
    <property type="evidence" value="ECO:0007669"/>
    <property type="project" value="UniProtKB-KW"/>
</dbReference>
<evidence type="ECO:0000256" key="19">
    <source>
        <dbReference type="ARBA" id="ARBA00047995"/>
    </source>
</evidence>
<feature type="domain" description="DNA2/NAM7 helicase-like C-terminal" evidence="24">
    <location>
        <begin position="1213"/>
        <end position="1440"/>
    </location>
</feature>
<keyword evidence="7 20" id="KW-0547">Nucleotide-binding</keyword>
<feature type="compositionally biased region" description="Basic residues" evidence="21">
    <location>
        <begin position="1"/>
        <end position="14"/>
    </location>
</feature>
<evidence type="ECO:0000256" key="16">
    <source>
        <dbReference type="ARBA" id="ARBA00023204"/>
    </source>
</evidence>
<evidence type="ECO:0000256" key="18">
    <source>
        <dbReference type="ARBA" id="ARBA00023268"/>
    </source>
</evidence>
<dbReference type="InterPro" id="IPR047187">
    <property type="entry name" value="SF1_C_Upf1"/>
</dbReference>
<evidence type="ECO:0000256" key="9">
    <source>
        <dbReference type="ARBA" id="ARBA00022763"/>
    </source>
</evidence>
<feature type="region of interest" description="Disordered" evidence="21">
    <location>
        <begin position="1485"/>
        <end position="1552"/>
    </location>
</feature>
<comment type="similarity">
    <text evidence="2 20">Belongs to the DNA2/NAM7 helicase family.</text>
</comment>
<dbReference type="FunFam" id="3.40.50.300:FF:000789">
    <property type="entry name" value="DNA replication ATP-dependent helicase/nuclease DNA2"/>
    <property type="match status" value="1"/>
</dbReference>
<evidence type="ECO:0000256" key="14">
    <source>
        <dbReference type="ARBA" id="ARBA00023014"/>
    </source>
</evidence>
<dbReference type="GO" id="GO:0017108">
    <property type="term" value="F:5'-flap endonuclease activity"/>
    <property type="evidence" value="ECO:0007669"/>
    <property type="project" value="UniProtKB-UniRule"/>
</dbReference>
<keyword evidence="18 20" id="KW-0511">Multifunctional enzyme</keyword>
<dbReference type="Pfam" id="PF13086">
    <property type="entry name" value="AAA_11"/>
    <property type="match status" value="2"/>
</dbReference>
<evidence type="ECO:0000256" key="12">
    <source>
        <dbReference type="ARBA" id="ARBA00022840"/>
    </source>
</evidence>
<keyword evidence="15 20" id="KW-0238">DNA-binding</keyword>
<dbReference type="GO" id="GO:0003677">
    <property type="term" value="F:DNA binding"/>
    <property type="evidence" value="ECO:0007669"/>
    <property type="project" value="UniProtKB-UniRule"/>
</dbReference>
<feature type="compositionally biased region" description="Polar residues" evidence="21">
    <location>
        <begin position="1504"/>
        <end position="1522"/>
    </location>
</feature>
<dbReference type="CDD" id="cd18808">
    <property type="entry name" value="SF1_C_Upf1"/>
    <property type="match status" value="1"/>
</dbReference>
<evidence type="ECO:0000256" key="15">
    <source>
        <dbReference type="ARBA" id="ARBA00023125"/>
    </source>
</evidence>
<feature type="domain" description="DNA2/NAM7 helicase helicase" evidence="23">
    <location>
        <begin position="1139"/>
        <end position="1204"/>
    </location>
</feature>
<feature type="domain" description="DNA2/NAM7 helicase helicase" evidence="23">
    <location>
        <begin position="1032"/>
        <end position="1132"/>
    </location>
</feature>
<evidence type="ECO:0000256" key="11">
    <source>
        <dbReference type="ARBA" id="ARBA00022806"/>
    </source>
</evidence>
<feature type="region of interest" description="Disordered" evidence="21">
    <location>
        <begin position="1"/>
        <end position="25"/>
    </location>
</feature>
<dbReference type="InterPro" id="IPR041677">
    <property type="entry name" value="DNA2/NAM7_AAA_11"/>
</dbReference>
<dbReference type="PANTHER" id="PTHR10887:SF433">
    <property type="entry name" value="DNA REPLICATION ATP-DEPENDENT HELICASE_NUCLEASE DNA2"/>
    <property type="match status" value="1"/>
</dbReference>
<dbReference type="GO" id="GO:0046872">
    <property type="term" value="F:metal ion binding"/>
    <property type="evidence" value="ECO:0007669"/>
    <property type="project" value="UniProtKB-UniRule"/>
</dbReference>
<evidence type="ECO:0000256" key="6">
    <source>
        <dbReference type="ARBA" id="ARBA00022723"/>
    </source>
</evidence>
<evidence type="ECO:0000256" key="5">
    <source>
        <dbReference type="ARBA" id="ARBA00022722"/>
    </source>
</evidence>
<comment type="subcellular location">
    <subcellularLocation>
        <location evidence="20">Nucleus</location>
    </subcellularLocation>
    <subcellularLocation>
        <location evidence="20">Chromosome</location>
    </subcellularLocation>
</comment>
<evidence type="ECO:0000259" key="22">
    <source>
        <dbReference type="Pfam" id="PF08696"/>
    </source>
</evidence>
<dbReference type="EMBL" id="CAKKTJ010000331">
    <property type="protein sequence ID" value="CAH0481972.1"/>
    <property type="molecule type" value="Genomic_DNA"/>
</dbReference>
<keyword evidence="6 20" id="KW-0479">Metal-binding</keyword>
<dbReference type="Proteomes" id="UP001160483">
    <property type="component" value="Unassembled WGS sequence"/>
</dbReference>
<dbReference type="GO" id="GO:0071932">
    <property type="term" value="P:replication fork reversal"/>
    <property type="evidence" value="ECO:0007669"/>
    <property type="project" value="TreeGrafter"/>
</dbReference>
<dbReference type="Pfam" id="PF13087">
    <property type="entry name" value="AAA_12"/>
    <property type="match status" value="1"/>
</dbReference>
<protein>
    <recommendedName>
        <fullName evidence="20">DNA replication ATP-dependent helicase/nuclease</fullName>
        <ecNumber evidence="20">3.1.-.-</ecNumber>
        <ecNumber evidence="20">3.6.4.12</ecNumber>
    </recommendedName>
</protein>
<dbReference type="InterPro" id="IPR026851">
    <property type="entry name" value="Dna2/JHS1_DEXXQ-box"/>
</dbReference>
<evidence type="ECO:0000256" key="21">
    <source>
        <dbReference type="SAM" id="MobiDB-lite"/>
    </source>
</evidence>
<evidence type="ECO:0000256" key="4">
    <source>
        <dbReference type="ARBA" id="ARBA00022705"/>
    </source>
</evidence>
<dbReference type="EC" id="3.6.4.12" evidence="20"/>
<proteinExistence type="inferred from homology"/>
<keyword evidence="9 20" id="KW-0227">DNA damage</keyword>
<comment type="catalytic activity">
    <reaction evidence="19 20">
        <text>ATP + H2O = ADP + phosphate + H(+)</text>
        <dbReference type="Rhea" id="RHEA:13065"/>
        <dbReference type="ChEBI" id="CHEBI:15377"/>
        <dbReference type="ChEBI" id="CHEBI:15378"/>
        <dbReference type="ChEBI" id="CHEBI:30616"/>
        <dbReference type="ChEBI" id="CHEBI:43474"/>
        <dbReference type="ChEBI" id="CHEBI:456216"/>
        <dbReference type="EC" id="3.6.4.12"/>
    </reaction>
</comment>
<dbReference type="InterPro" id="IPR011604">
    <property type="entry name" value="PDDEXK-like_dom_sf"/>
</dbReference>
<evidence type="ECO:0000259" key="24">
    <source>
        <dbReference type="Pfam" id="PF13087"/>
    </source>
</evidence>
<comment type="function">
    <text evidence="20">Key enzyme involved in DNA replication and DNA repair. Involved in Okazaki fragments processing by cleaving long flaps that escape FEN1: flaps that are longer than 27 nucleotides are coated by replication protein A complex (RPA), leading to recruit DNA2 which cleaves the flap until it is too short to bind RPA and becomes a substrate for FEN1. Also involved in 5'-end resection of DNA during double-strand break (DSB) repair by mediating the cleavage of 5'-ssDNA.</text>
</comment>
<gene>
    <name evidence="25" type="ORF">PBS003_LOCUS8571</name>
</gene>
<keyword evidence="3 20" id="KW-0004">4Fe-4S</keyword>
<evidence type="ECO:0000256" key="7">
    <source>
        <dbReference type="ARBA" id="ARBA00022741"/>
    </source>
</evidence>
<keyword evidence="8" id="KW-0255">Endonuclease</keyword>
<evidence type="ECO:0000313" key="25">
    <source>
        <dbReference type="EMBL" id="CAH0481972.1"/>
    </source>
</evidence>
<keyword evidence="10 20" id="KW-0378">Hydrolase</keyword>
<keyword evidence="14 20" id="KW-0411">Iron-sulfur</keyword>
<dbReference type="InterPro" id="IPR045055">
    <property type="entry name" value="DNA2/NAM7-like"/>
</dbReference>
<comment type="caution">
    <text evidence="25">The sequence shown here is derived from an EMBL/GenBank/DDBJ whole genome shotgun (WGS) entry which is preliminary data.</text>
</comment>
<evidence type="ECO:0000256" key="13">
    <source>
        <dbReference type="ARBA" id="ARBA00023004"/>
    </source>
</evidence>
<dbReference type="GO" id="GO:0051539">
    <property type="term" value="F:4 iron, 4 sulfur cluster binding"/>
    <property type="evidence" value="ECO:0007669"/>
    <property type="project" value="UniProtKB-UniRule"/>
</dbReference>
<dbReference type="Gene3D" id="3.40.50.300">
    <property type="entry name" value="P-loop containing nucleotide triphosphate hydrolases"/>
    <property type="match status" value="3"/>
</dbReference>
<dbReference type="GO" id="GO:0005694">
    <property type="term" value="C:chromosome"/>
    <property type="evidence" value="ECO:0007669"/>
    <property type="project" value="UniProtKB-SubCell"/>
</dbReference>
<dbReference type="SUPFAM" id="SSF52540">
    <property type="entry name" value="P-loop containing nucleoside triphosphate hydrolases"/>
    <property type="match status" value="1"/>
</dbReference>
<dbReference type="GO" id="GO:0005634">
    <property type="term" value="C:nucleus"/>
    <property type="evidence" value="ECO:0007669"/>
    <property type="project" value="UniProtKB-SubCell"/>
</dbReference>
<keyword evidence="11 20" id="KW-0347">Helicase</keyword>
<keyword evidence="13 20" id="KW-0408">Iron</keyword>
<evidence type="ECO:0000256" key="8">
    <source>
        <dbReference type="ARBA" id="ARBA00022759"/>
    </source>
</evidence>
<feature type="domain" description="DNA replication factor Dna2 N-terminal" evidence="22">
    <location>
        <begin position="384"/>
        <end position="598"/>
    </location>
</feature>
<evidence type="ECO:0000256" key="10">
    <source>
        <dbReference type="ARBA" id="ARBA00022801"/>
    </source>
</evidence>